<keyword evidence="4" id="KW-0663">Pyridoxal phosphate</keyword>
<evidence type="ECO:0000313" key="8">
    <source>
        <dbReference type="Proteomes" id="UP000728647"/>
    </source>
</evidence>
<comment type="similarity">
    <text evidence="2">Belongs to the serine/threonine dehydratase family.</text>
</comment>
<organism evidence="7 8">
    <name type="scientific">Haloterrigena gelatinilytica</name>
    <dbReference type="NCBI Taxonomy" id="2741724"/>
    <lineage>
        <taxon>Archaea</taxon>
        <taxon>Methanobacteriati</taxon>
        <taxon>Methanobacteriota</taxon>
        <taxon>Stenosarchaea group</taxon>
        <taxon>Halobacteria</taxon>
        <taxon>Halobacteriales</taxon>
        <taxon>Natrialbaceae</taxon>
        <taxon>Haloterrigena</taxon>
    </lineage>
</organism>
<dbReference type="InterPro" id="IPR002912">
    <property type="entry name" value="ACT_dom"/>
</dbReference>
<feature type="domain" description="ACT" evidence="6">
    <location>
        <begin position="330"/>
        <end position="408"/>
    </location>
</feature>
<dbReference type="InterPro" id="IPR044561">
    <property type="entry name" value="ACT_ThrD-II-like"/>
</dbReference>
<dbReference type="SUPFAM" id="SSF53686">
    <property type="entry name" value="Tryptophan synthase beta subunit-like PLP-dependent enzymes"/>
    <property type="match status" value="1"/>
</dbReference>
<dbReference type="EMBL" id="JABURA010000003">
    <property type="protein sequence ID" value="NUB93837.1"/>
    <property type="molecule type" value="Genomic_DNA"/>
</dbReference>
<keyword evidence="5 7" id="KW-0456">Lyase</keyword>
<evidence type="ECO:0000256" key="2">
    <source>
        <dbReference type="ARBA" id="ARBA00010869"/>
    </source>
</evidence>
<dbReference type="PANTHER" id="PTHR48078:SF6">
    <property type="entry name" value="L-THREONINE DEHYDRATASE CATABOLIC TDCB"/>
    <property type="match status" value="1"/>
</dbReference>
<dbReference type="PROSITE" id="PS51671">
    <property type="entry name" value="ACT"/>
    <property type="match status" value="1"/>
</dbReference>
<sequence length="408" mass="43476">MTVTLTDIEEARIRLDDESAVQQTPVDTSRSLEAETGATVHLKMEHLQRTGSFKTRGAYNKLRQVAESDCEATRAVAASAGNHAQGVALAATKTGLESTIVMPKSAPQAKIDATAGYGANVELHGHDFRDAMAYAKSIVDDDSLFIHAYDDPQIVAGQGTVGLEILEQVPNVQTIVVPIGGGGLIGGIAAAIGERSPETRVIGVQAEGAATVPQSLDKGQPQSVETVQTIADGIATGGISRLTYELIDEYVDEVVTVSDTEISEAILFLLERTKQMVEAAGATSVAAICSDKVDVEDETVVPVLSGGNLGLTDLQTVLTHGLTYRDQLVRLRVRITDNPGKMADTSEIIASHGVNIHDVSHERSVKELNVGEAYLDFRIETNGADQTNRVIDSLREEGYTVSRVRDVC</sequence>
<dbReference type="OrthoDB" id="9915at2157"/>
<dbReference type="EC" id="4.3.1.19" evidence="3"/>
<dbReference type="FunFam" id="3.40.50.1100:FF:000007">
    <property type="entry name" value="L-threonine dehydratase catabolic TdcB"/>
    <property type="match status" value="1"/>
</dbReference>
<dbReference type="GO" id="GO:0006567">
    <property type="term" value="P:L-threonine catabolic process"/>
    <property type="evidence" value="ECO:0007669"/>
    <property type="project" value="InterPro"/>
</dbReference>
<dbReference type="GO" id="GO:0009097">
    <property type="term" value="P:isoleucine biosynthetic process"/>
    <property type="evidence" value="ECO:0007669"/>
    <property type="project" value="TreeGrafter"/>
</dbReference>
<gene>
    <name evidence="7" type="ORF">HT576_22960</name>
</gene>
<name>A0A8J8KI78_9EURY</name>
<dbReference type="GO" id="GO:0006565">
    <property type="term" value="P:L-serine catabolic process"/>
    <property type="evidence" value="ECO:0007669"/>
    <property type="project" value="TreeGrafter"/>
</dbReference>
<dbReference type="Gene3D" id="3.40.50.1100">
    <property type="match status" value="2"/>
</dbReference>
<dbReference type="InterPro" id="IPR036052">
    <property type="entry name" value="TrpB-like_PALP_sf"/>
</dbReference>
<dbReference type="AlphaFoldDB" id="A0A8J8KI78"/>
<dbReference type="CDD" id="cd01562">
    <property type="entry name" value="Thr-dehyd"/>
    <property type="match status" value="1"/>
</dbReference>
<dbReference type="Pfam" id="PF00291">
    <property type="entry name" value="PALP"/>
    <property type="match status" value="1"/>
</dbReference>
<dbReference type="Gene3D" id="3.30.70.260">
    <property type="match status" value="1"/>
</dbReference>
<comment type="cofactor">
    <cofactor evidence="1">
        <name>pyridoxal 5'-phosphate</name>
        <dbReference type="ChEBI" id="CHEBI:597326"/>
    </cofactor>
</comment>
<evidence type="ECO:0000256" key="5">
    <source>
        <dbReference type="ARBA" id="ARBA00023239"/>
    </source>
</evidence>
<reference evidence="7" key="1">
    <citation type="submission" date="2020-06" db="EMBL/GenBank/DDBJ databases">
        <title>Haloterrigena sp. nov., an extremely halophilic archaeon isolated from a saline sediment.</title>
        <authorList>
            <person name="Liu B.-B."/>
        </authorList>
    </citation>
    <scope>NUCLEOTIDE SEQUENCE</scope>
    <source>
        <strain evidence="7">SYSU A121-1</strain>
    </source>
</reference>
<evidence type="ECO:0000256" key="4">
    <source>
        <dbReference type="ARBA" id="ARBA00022898"/>
    </source>
</evidence>
<protein>
    <recommendedName>
        <fullName evidence="3">threonine ammonia-lyase</fullName>
        <ecNumber evidence="3">4.3.1.19</ecNumber>
    </recommendedName>
</protein>
<evidence type="ECO:0000256" key="3">
    <source>
        <dbReference type="ARBA" id="ARBA00012096"/>
    </source>
</evidence>
<dbReference type="InterPro" id="IPR001926">
    <property type="entry name" value="TrpB-like_PALP"/>
</dbReference>
<accession>A0A8J8KI78</accession>
<evidence type="ECO:0000259" key="6">
    <source>
        <dbReference type="PROSITE" id="PS51671"/>
    </source>
</evidence>
<dbReference type="GO" id="GO:0004794">
    <property type="term" value="F:threonine deaminase activity"/>
    <property type="evidence" value="ECO:0007669"/>
    <property type="project" value="UniProtKB-EC"/>
</dbReference>
<dbReference type="GO" id="GO:0003941">
    <property type="term" value="F:L-serine ammonia-lyase activity"/>
    <property type="evidence" value="ECO:0007669"/>
    <property type="project" value="TreeGrafter"/>
</dbReference>
<evidence type="ECO:0000256" key="1">
    <source>
        <dbReference type="ARBA" id="ARBA00001933"/>
    </source>
</evidence>
<dbReference type="NCBIfam" id="TIGR01127">
    <property type="entry name" value="ilvA_1Cterm"/>
    <property type="match status" value="1"/>
</dbReference>
<dbReference type="InterPro" id="IPR005789">
    <property type="entry name" value="Thr_deHydtase_catblc"/>
</dbReference>
<dbReference type="RefSeq" id="WP_174703477.1">
    <property type="nucleotide sequence ID" value="NZ_JABURA010000003.1"/>
</dbReference>
<dbReference type="PANTHER" id="PTHR48078">
    <property type="entry name" value="THREONINE DEHYDRATASE, MITOCHONDRIAL-RELATED"/>
    <property type="match status" value="1"/>
</dbReference>
<dbReference type="CDD" id="cd04886">
    <property type="entry name" value="ACT_ThrD-II-like"/>
    <property type="match status" value="1"/>
</dbReference>
<evidence type="ECO:0000313" key="7">
    <source>
        <dbReference type="EMBL" id="NUB93837.1"/>
    </source>
</evidence>
<dbReference type="Proteomes" id="UP000728647">
    <property type="component" value="Unassembled WGS sequence"/>
</dbReference>
<proteinExistence type="inferred from homology"/>
<dbReference type="InterPro" id="IPR050147">
    <property type="entry name" value="Ser/Thr_Dehydratase"/>
</dbReference>
<comment type="caution">
    <text evidence="7">The sequence shown here is derived from an EMBL/GenBank/DDBJ whole genome shotgun (WGS) entry which is preliminary data.</text>
</comment>